<sequence>MYTYLKVMVKIKKHRNLTVNMLNLDKIIRYCKYAENNIEVLQCTNFIIIL</sequence>
<name>A0A653WWB1_BACAB</name>
<organism evidence="1 2">
    <name type="scientific">Bacillus altitudinis</name>
    <dbReference type="NCBI Taxonomy" id="293387"/>
    <lineage>
        <taxon>Bacteria</taxon>
        <taxon>Bacillati</taxon>
        <taxon>Bacillota</taxon>
        <taxon>Bacilli</taxon>
        <taxon>Bacillales</taxon>
        <taxon>Bacillaceae</taxon>
        <taxon>Bacillus</taxon>
    </lineage>
</organism>
<evidence type="ECO:0000313" key="2">
    <source>
        <dbReference type="Proteomes" id="UP000433089"/>
    </source>
</evidence>
<gene>
    <name evidence="1" type="ORF">BACI348_50599</name>
</gene>
<dbReference type="Proteomes" id="UP000433089">
    <property type="component" value="Unassembled WGS sequence"/>
</dbReference>
<dbReference type="EMBL" id="CABWLH010000010">
    <property type="protein sequence ID" value="VXC23295.1"/>
    <property type="molecule type" value="Genomic_DNA"/>
</dbReference>
<reference evidence="1 2" key="1">
    <citation type="submission" date="2019-10" db="EMBL/GenBank/DDBJ databases">
        <authorList>
            <person name="Karimi E."/>
        </authorList>
    </citation>
    <scope>NUCLEOTIDE SEQUENCE [LARGE SCALE GENOMIC DNA]</scope>
    <source>
        <strain evidence="1">Bacillus sp. 348</strain>
    </source>
</reference>
<evidence type="ECO:0000313" key="1">
    <source>
        <dbReference type="EMBL" id="VXC23295.1"/>
    </source>
</evidence>
<dbReference type="AlphaFoldDB" id="A0A653WWB1"/>
<proteinExistence type="predicted"/>
<protein>
    <submittedName>
        <fullName evidence="1">Uncharacterized protein</fullName>
    </submittedName>
</protein>
<accession>A0A653WWB1</accession>